<dbReference type="EMBL" id="JPGK01000003">
    <property type="protein sequence ID" value="KGA94232.1"/>
    <property type="molecule type" value="Genomic_DNA"/>
</dbReference>
<dbReference type="HAMAP" id="MF_00276">
    <property type="entry name" value="KdpC"/>
    <property type="match status" value="1"/>
</dbReference>
<dbReference type="NCBIfam" id="TIGR00681">
    <property type="entry name" value="kdpC"/>
    <property type="match status" value="1"/>
</dbReference>
<keyword evidence="6 11" id="KW-0067">ATP-binding</keyword>
<evidence type="ECO:0000256" key="2">
    <source>
        <dbReference type="ARBA" id="ARBA00022475"/>
    </source>
</evidence>
<dbReference type="GO" id="GO:0008556">
    <property type="term" value="F:P-type potassium transmembrane transporter activity"/>
    <property type="evidence" value="ECO:0007669"/>
    <property type="project" value="InterPro"/>
</dbReference>
<protein>
    <recommendedName>
        <fullName evidence="11">Potassium-transporting ATPase KdpC subunit</fullName>
    </recommendedName>
    <alternativeName>
        <fullName evidence="11">ATP phosphohydrolase [potassium-transporting] C chain</fullName>
    </alternativeName>
    <alternativeName>
        <fullName evidence="11">Potassium-binding and translocating subunit C</fullName>
    </alternativeName>
    <alternativeName>
        <fullName evidence="11">Potassium-translocating ATPase C chain</fullName>
    </alternativeName>
</protein>
<organism evidence="12 13">
    <name type="scientific">Leptospirillum ferriphilum</name>
    <dbReference type="NCBI Taxonomy" id="178606"/>
    <lineage>
        <taxon>Bacteria</taxon>
        <taxon>Pseudomonadati</taxon>
        <taxon>Nitrospirota</taxon>
        <taxon>Nitrospiria</taxon>
        <taxon>Nitrospirales</taxon>
        <taxon>Nitrospiraceae</taxon>
        <taxon>Leptospirillum</taxon>
    </lineage>
</organism>
<dbReference type="Proteomes" id="UP000029452">
    <property type="component" value="Unassembled WGS sequence"/>
</dbReference>
<keyword evidence="4 11" id="KW-0812">Transmembrane</keyword>
<sequence>MKIIRQSLMATLFLMVVCGVVYPLVVTGIARLLFPEPASGSLLASGDGTISGSWLIAQGFQKPGYFHPRPSAALTPDGSSPLPYDAAFSSPSNVGPDTKQEIKSVTDTANAYRKENGLPAETPVPVDAVTASGSGLDPDISLANALLQVPRVAKARNIDPSVLRALIDRVKDNPQFGFLGTRRVNVLRLNLALDALTQTIPAPAK</sequence>
<keyword evidence="2 11" id="KW-1003">Cell membrane</keyword>
<keyword evidence="9 11" id="KW-0406">Ion transport</keyword>
<dbReference type="AlphaFoldDB" id="A0A094WF14"/>
<comment type="function">
    <text evidence="11">Part of the high-affinity ATP-driven potassium transport (or Kdp) system, which catalyzes the hydrolysis of ATP coupled with the electrogenic transport of potassium into the cytoplasm. This subunit acts as a catalytic chaperone that increases the ATP-binding affinity of the ATP-hydrolyzing subunit KdpB by the formation of a transient KdpB/KdpC/ATP ternary complex.</text>
</comment>
<name>A0A094WF14_9BACT</name>
<evidence type="ECO:0000256" key="11">
    <source>
        <dbReference type="HAMAP-Rule" id="MF_00276"/>
    </source>
</evidence>
<keyword evidence="5 11" id="KW-0547">Nucleotide-binding</keyword>
<keyword evidence="7 11" id="KW-0630">Potassium</keyword>
<evidence type="ECO:0000256" key="9">
    <source>
        <dbReference type="ARBA" id="ARBA00023065"/>
    </source>
</evidence>
<comment type="subunit">
    <text evidence="11">The system is composed of three essential subunits: KdpA, KdpB and KdpC.</text>
</comment>
<evidence type="ECO:0000256" key="10">
    <source>
        <dbReference type="ARBA" id="ARBA00023136"/>
    </source>
</evidence>
<evidence type="ECO:0000256" key="1">
    <source>
        <dbReference type="ARBA" id="ARBA00022448"/>
    </source>
</evidence>
<accession>A0A094WF14</accession>
<dbReference type="PANTHER" id="PTHR30042">
    <property type="entry name" value="POTASSIUM-TRANSPORTING ATPASE C CHAIN"/>
    <property type="match status" value="1"/>
</dbReference>
<comment type="subcellular location">
    <subcellularLocation>
        <location evidence="11">Cell membrane</location>
        <topology evidence="11">Single-pass membrane protein</topology>
    </subcellularLocation>
</comment>
<evidence type="ECO:0000313" key="12">
    <source>
        <dbReference type="EMBL" id="KGA94232.1"/>
    </source>
</evidence>
<evidence type="ECO:0000256" key="5">
    <source>
        <dbReference type="ARBA" id="ARBA00022741"/>
    </source>
</evidence>
<keyword evidence="8 11" id="KW-1133">Transmembrane helix</keyword>
<dbReference type="GO" id="GO:0005524">
    <property type="term" value="F:ATP binding"/>
    <property type="evidence" value="ECO:0007669"/>
    <property type="project" value="UniProtKB-UniRule"/>
</dbReference>
<comment type="similarity">
    <text evidence="11">Belongs to the KdpC family.</text>
</comment>
<dbReference type="Pfam" id="PF02669">
    <property type="entry name" value="KdpC"/>
    <property type="match status" value="1"/>
</dbReference>
<evidence type="ECO:0000256" key="4">
    <source>
        <dbReference type="ARBA" id="ARBA00022692"/>
    </source>
</evidence>
<keyword evidence="3 11" id="KW-0633">Potassium transport</keyword>
<dbReference type="NCBIfam" id="NF001454">
    <property type="entry name" value="PRK00315.1"/>
    <property type="match status" value="1"/>
</dbReference>
<gene>
    <name evidence="11" type="primary">kdpC</name>
    <name evidence="12" type="ORF">LptCag_0995</name>
</gene>
<dbReference type="GO" id="GO:0016787">
    <property type="term" value="F:hydrolase activity"/>
    <property type="evidence" value="ECO:0007669"/>
    <property type="project" value="UniProtKB-KW"/>
</dbReference>
<evidence type="ECO:0000256" key="8">
    <source>
        <dbReference type="ARBA" id="ARBA00022989"/>
    </source>
</evidence>
<keyword evidence="12" id="KW-0378">Hydrolase</keyword>
<keyword evidence="1 11" id="KW-0813">Transport</keyword>
<proteinExistence type="inferred from homology"/>
<dbReference type="OrthoDB" id="9809491at2"/>
<reference evidence="12 13" key="1">
    <citation type="submission" date="2014-06" db="EMBL/GenBank/DDBJ databases">
        <title>Draft genome sequence of iron oxidizing acidophile Leptospirillum ferriphilum DSM14647.</title>
        <authorList>
            <person name="Cardenas J.P."/>
            <person name="Lazcano M."/>
            <person name="Ossandon F.J."/>
            <person name="Corbett M."/>
            <person name="Holmes D.S."/>
            <person name="Watkin E."/>
        </authorList>
    </citation>
    <scope>NUCLEOTIDE SEQUENCE [LARGE SCALE GENOMIC DNA]</scope>
    <source>
        <strain evidence="12 13">DSM 14647</strain>
    </source>
</reference>
<comment type="caution">
    <text evidence="12">The sequence shown here is derived from an EMBL/GenBank/DDBJ whole genome shotgun (WGS) entry which is preliminary data.</text>
</comment>
<evidence type="ECO:0000256" key="7">
    <source>
        <dbReference type="ARBA" id="ARBA00022958"/>
    </source>
</evidence>
<dbReference type="PANTHER" id="PTHR30042:SF2">
    <property type="entry name" value="POTASSIUM-TRANSPORTING ATPASE KDPC SUBUNIT"/>
    <property type="match status" value="1"/>
</dbReference>
<keyword evidence="10 11" id="KW-0472">Membrane</keyword>
<dbReference type="PATRIC" id="fig|178606.4.peg.801"/>
<evidence type="ECO:0000313" key="13">
    <source>
        <dbReference type="Proteomes" id="UP000029452"/>
    </source>
</evidence>
<feature type="transmembrane region" description="Helical" evidence="11">
    <location>
        <begin position="12"/>
        <end position="34"/>
    </location>
</feature>
<evidence type="ECO:0000256" key="6">
    <source>
        <dbReference type="ARBA" id="ARBA00022840"/>
    </source>
</evidence>
<evidence type="ECO:0000256" key="3">
    <source>
        <dbReference type="ARBA" id="ARBA00022538"/>
    </source>
</evidence>
<dbReference type="InterPro" id="IPR003820">
    <property type="entry name" value="KdpC"/>
</dbReference>
<dbReference type="PIRSF" id="PIRSF001296">
    <property type="entry name" value="K_ATPase_KdpC"/>
    <property type="match status" value="1"/>
</dbReference>
<dbReference type="GO" id="GO:0005886">
    <property type="term" value="C:plasma membrane"/>
    <property type="evidence" value="ECO:0007669"/>
    <property type="project" value="UniProtKB-SubCell"/>
</dbReference>